<dbReference type="RefSeq" id="WP_099119206.1">
    <property type="nucleotide sequence ID" value="NZ_NJAK01000003.1"/>
</dbReference>
<keyword evidence="5" id="KW-1185">Reference proteome</keyword>
<name>A0A2D0K848_9GAMM</name>
<gene>
    <name evidence="4" type="ORF">Xish_03672</name>
</gene>
<evidence type="ECO:0000313" key="5">
    <source>
        <dbReference type="Proteomes" id="UP000222168"/>
    </source>
</evidence>
<evidence type="ECO:0000259" key="3">
    <source>
        <dbReference type="Pfam" id="PF23536"/>
    </source>
</evidence>
<feature type="domain" description="TraK C-terminal" evidence="3">
    <location>
        <begin position="140"/>
        <end position="234"/>
    </location>
</feature>
<dbReference type="InterPro" id="IPR055397">
    <property type="entry name" value="TraK_C"/>
</dbReference>
<feature type="chain" id="PRO_5012226307" description="Conjugal transfer protein TraK" evidence="1">
    <location>
        <begin position="23"/>
        <end position="238"/>
    </location>
</feature>
<evidence type="ECO:0000313" key="4">
    <source>
        <dbReference type="EMBL" id="PHM59553.1"/>
    </source>
</evidence>
<keyword evidence="1" id="KW-0732">Signal</keyword>
<feature type="signal peptide" evidence="1">
    <location>
        <begin position="1"/>
        <end position="22"/>
    </location>
</feature>
<organism evidence="4 5">
    <name type="scientific">Xenorhabdus ishibashii</name>
    <dbReference type="NCBI Taxonomy" id="1034471"/>
    <lineage>
        <taxon>Bacteria</taxon>
        <taxon>Pseudomonadati</taxon>
        <taxon>Pseudomonadota</taxon>
        <taxon>Gammaproteobacteria</taxon>
        <taxon>Enterobacterales</taxon>
        <taxon>Morganellaceae</taxon>
        <taxon>Xenorhabdus</taxon>
    </lineage>
</organism>
<proteinExistence type="predicted"/>
<dbReference type="InterPro" id="IPR010563">
    <property type="entry name" value="TraK_N"/>
</dbReference>
<dbReference type="EMBL" id="NJAK01000003">
    <property type="protein sequence ID" value="PHM59553.1"/>
    <property type="molecule type" value="Genomic_DNA"/>
</dbReference>
<sequence>MILKLKCMIAIPLLLLSKSIFAESISIDPMQKIETQISTKDPNVISVYNDKITSITANSGNILSNKKTTEGKIVFTTKATKSFNIIIETETGFTFTLIAQPSGRFNGASLTVYNKQAKGGEEALNYEENNQSYSGLITASLTQIMKGKTPKGFIETKSASINLSSEIIQYLDVKGVNAWNGHSFVIQQFRVTNKTIHTIELNERYLWEYGVMAVSFSPNVTTLKPNMSVTAYVVKKRG</sequence>
<protein>
    <recommendedName>
        <fullName evidence="6">Conjugal transfer protein TraK</fullName>
    </recommendedName>
</protein>
<dbReference type="Pfam" id="PF23536">
    <property type="entry name" value="TraK_C"/>
    <property type="match status" value="1"/>
</dbReference>
<dbReference type="OrthoDB" id="5640081at2"/>
<dbReference type="Proteomes" id="UP000222168">
    <property type="component" value="Unassembled WGS sequence"/>
</dbReference>
<dbReference type="AlphaFoldDB" id="A0A2D0K848"/>
<feature type="domain" description="TraK N-terminal" evidence="2">
    <location>
        <begin position="28"/>
        <end position="104"/>
    </location>
</feature>
<evidence type="ECO:0008006" key="6">
    <source>
        <dbReference type="Google" id="ProtNLM"/>
    </source>
</evidence>
<reference evidence="4 5" key="1">
    <citation type="journal article" date="2017" name="Nat. Microbiol.">
        <title>Natural product diversity associated with the nematode symbionts Photorhabdus and Xenorhabdus.</title>
        <authorList>
            <person name="Tobias N.J."/>
            <person name="Wolff H."/>
            <person name="Djahanschiri B."/>
            <person name="Grundmann F."/>
            <person name="Kronenwerth M."/>
            <person name="Shi Y.M."/>
            <person name="Simonyi S."/>
            <person name="Grun P."/>
            <person name="Shapiro-Ilan D."/>
            <person name="Pidot S.J."/>
            <person name="Stinear T.P."/>
            <person name="Ebersberger I."/>
            <person name="Bode H.B."/>
        </authorList>
    </citation>
    <scope>NUCLEOTIDE SEQUENCE [LARGE SCALE GENOMIC DNA]</scope>
    <source>
        <strain evidence="4 5">DSM 22670</strain>
    </source>
</reference>
<dbReference type="Pfam" id="PF06586">
    <property type="entry name" value="TraK_N"/>
    <property type="match status" value="1"/>
</dbReference>
<evidence type="ECO:0000259" key="2">
    <source>
        <dbReference type="Pfam" id="PF06586"/>
    </source>
</evidence>
<comment type="caution">
    <text evidence="4">The sequence shown here is derived from an EMBL/GenBank/DDBJ whole genome shotgun (WGS) entry which is preliminary data.</text>
</comment>
<evidence type="ECO:0000256" key="1">
    <source>
        <dbReference type="SAM" id="SignalP"/>
    </source>
</evidence>
<accession>A0A2D0K848</accession>